<dbReference type="Proteomes" id="UP001519924">
    <property type="component" value="Unassembled WGS sequence"/>
</dbReference>
<accession>A0ABS7F3H5</accession>
<evidence type="ECO:0000256" key="1">
    <source>
        <dbReference type="SAM" id="MobiDB-lite"/>
    </source>
</evidence>
<sequence>MPDRTGTGTTTAGQGAGTLAVAVPEGTPALPPRISWGAVFAGGVVAVAVGAMLNVLGLAIGGSTVDATTPGETPSASSFGIAAGLWPPVANLVGLGAGGYVAARLSGTSDDTDGILHGLSAWAVGYLIPAVLLGNVIAGTASTAFQGVSAMVGGAARGAGGDPAQMTSEQRNAEIARIPTRGAAPRSGTAGSR</sequence>
<feature type="region of interest" description="Disordered" evidence="1">
    <location>
        <begin position="156"/>
        <end position="193"/>
    </location>
</feature>
<comment type="caution">
    <text evidence="3">The sequence shown here is derived from an EMBL/GenBank/DDBJ whole genome shotgun (WGS) entry which is preliminary data.</text>
</comment>
<evidence type="ECO:0000313" key="3">
    <source>
        <dbReference type="EMBL" id="MBW8269350.1"/>
    </source>
</evidence>
<evidence type="ECO:0000313" key="4">
    <source>
        <dbReference type="Proteomes" id="UP001519924"/>
    </source>
</evidence>
<proteinExistence type="predicted"/>
<organism evidence="3 4">
    <name type="scientific">Caldovatus aquaticus</name>
    <dbReference type="NCBI Taxonomy" id="2865671"/>
    <lineage>
        <taxon>Bacteria</taxon>
        <taxon>Pseudomonadati</taxon>
        <taxon>Pseudomonadota</taxon>
        <taxon>Alphaproteobacteria</taxon>
        <taxon>Acetobacterales</taxon>
        <taxon>Roseomonadaceae</taxon>
        <taxon>Caldovatus</taxon>
    </lineage>
</organism>
<evidence type="ECO:0008006" key="5">
    <source>
        <dbReference type="Google" id="ProtNLM"/>
    </source>
</evidence>
<keyword evidence="4" id="KW-1185">Reference proteome</keyword>
<keyword evidence="2" id="KW-0472">Membrane</keyword>
<gene>
    <name evidence="3" type="ORF">K1J50_07600</name>
</gene>
<evidence type="ECO:0000256" key="2">
    <source>
        <dbReference type="SAM" id="Phobius"/>
    </source>
</evidence>
<dbReference type="EMBL" id="JAHZUY010000014">
    <property type="protein sequence ID" value="MBW8269350.1"/>
    <property type="molecule type" value="Genomic_DNA"/>
</dbReference>
<reference evidence="3 4" key="1">
    <citation type="submission" date="2021-08" db="EMBL/GenBank/DDBJ databases">
        <title>Caldovatus sediminis gen. nov., sp. nov., a moderately thermophilic bacterium isolated from a hot spring.</title>
        <authorList>
            <person name="Hu C.-J."/>
            <person name="Li W.-J."/>
            <person name="Xian W.-D."/>
        </authorList>
    </citation>
    <scope>NUCLEOTIDE SEQUENCE [LARGE SCALE GENOMIC DNA]</scope>
    <source>
        <strain evidence="3 4">SYSU G05006</strain>
    </source>
</reference>
<dbReference type="RefSeq" id="WP_220117110.1">
    <property type="nucleotide sequence ID" value="NZ_JAHZUY010000014.1"/>
</dbReference>
<name>A0ABS7F3H5_9PROT</name>
<protein>
    <recommendedName>
        <fullName evidence="5">PhnA-like protein</fullName>
    </recommendedName>
</protein>
<keyword evidence="2" id="KW-0812">Transmembrane</keyword>
<keyword evidence="2" id="KW-1133">Transmembrane helix</keyword>
<feature type="transmembrane region" description="Helical" evidence="2">
    <location>
        <begin position="34"/>
        <end position="56"/>
    </location>
</feature>